<evidence type="ECO:0000256" key="5">
    <source>
        <dbReference type="ARBA" id="ARBA00022723"/>
    </source>
</evidence>
<dbReference type="Proteomes" id="UP001318860">
    <property type="component" value="Unassembled WGS sequence"/>
</dbReference>
<dbReference type="PROSITE" id="PS50873">
    <property type="entry name" value="PEROXIDASE_4"/>
    <property type="match status" value="1"/>
</dbReference>
<comment type="similarity">
    <text evidence="10">Belongs to the peroxidase family. Classical plant (class III) peroxidase subfamily.</text>
</comment>
<keyword evidence="11" id="KW-1133">Transmembrane helix</keyword>
<dbReference type="PRINTS" id="PR00461">
    <property type="entry name" value="PLPEROXIDASE"/>
</dbReference>
<keyword evidence="11" id="KW-0812">Transmembrane</keyword>
<evidence type="ECO:0000256" key="9">
    <source>
        <dbReference type="ARBA" id="ARBA00023180"/>
    </source>
</evidence>
<keyword evidence="10" id="KW-0376">Hydrogen peroxide</keyword>
<evidence type="ECO:0000256" key="11">
    <source>
        <dbReference type="SAM" id="Phobius"/>
    </source>
</evidence>
<protein>
    <recommendedName>
        <fullName evidence="2 10">Peroxidase</fullName>
        <ecNumber evidence="2 10">1.11.1.7</ecNumber>
    </recommendedName>
</protein>
<sequence length="311" mass="34978">MMKGERLNLMVISVVVAIGLSLYYQVKLWWDEDKSITAKLLKLLYADCMVNGCDASILLDGPHTEKRAPQIFGLGGFVLIDKIKTVVEDRCPRAVSCADILNLAARDALHLAGAPSYPVLLGRRDGVESNAAWVDLPSPYISWEKGLAYFRSKGLDAQDYATLLGSHTMGKTHCAYIRDRLYNFNKTGKPDPTLSKSSLDKLRQQCPKTSNRGQKDPTVFLTDKNGAKYRFTNTYYSNVLSYDSVLRADQELLYNYNTSQLVLEYAGSMEQFRKQFALSITRMGSLQVLTGKQGEIHQNCRFTNKNNPYIN</sequence>
<dbReference type="Gene3D" id="1.10.420.10">
    <property type="entry name" value="Peroxidase, domain 2"/>
    <property type="match status" value="1"/>
</dbReference>
<evidence type="ECO:0000256" key="6">
    <source>
        <dbReference type="ARBA" id="ARBA00023002"/>
    </source>
</evidence>
<reference evidence="13 14" key="1">
    <citation type="journal article" date="2021" name="Comput. Struct. Biotechnol. J.">
        <title>De novo genome assembly of the potent medicinal plant Rehmannia glutinosa using nanopore technology.</title>
        <authorList>
            <person name="Ma L."/>
            <person name="Dong C."/>
            <person name="Song C."/>
            <person name="Wang X."/>
            <person name="Zheng X."/>
            <person name="Niu Y."/>
            <person name="Chen S."/>
            <person name="Feng W."/>
        </authorList>
    </citation>
    <scope>NUCLEOTIDE SEQUENCE [LARGE SCALE GENOMIC DNA]</scope>
    <source>
        <strain evidence="13">DH-2019</strain>
    </source>
</reference>
<feature type="domain" description="Plant heme peroxidase family profile" evidence="12">
    <location>
        <begin position="32"/>
        <end position="304"/>
    </location>
</feature>
<keyword evidence="9" id="KW-0325">Glycoprotein</keyword>
<dbReference type="InterPro" id="IPR033905">
    <property type="entry name" value="Secretory_peroxidase"/>
</dbReference>
<keyword evidence="11" id="KW-0472">Membrane</keyword>
<evidence type="ECO:0000256" key="3">
    <source>
        <dbReference type="ARBA" id="ARBA00022559"/>
    </source>
</evidence>
<dbReference type="InterPro" id="IPR002016">
    <property type="entry name" value="Haem_peroxidase"/>
</dbReference>
<dbReference type="Gene3D" id="1.10.520.10">
    <property type="match status" value="1"/>
</dbReference>
<comment type="function">
    <text evidence="10">Removal of H(2)O(2), oxidation of toxic reductants, biosynthesis and degradation of lignin, suberization, auxin catabolism, response to environmental stresses such as wounding, pathogen attack and oxidative stress.</text>
</comment>
<evidence type="ECO:0000256" key="2">
    <source>
        <dbReference type="ARBA" id="ARBA00012313"/>
    </source>
</evidence>
<keyword evidence="5 10" id="KW-0479">Metal-binding</keyword>
<feature type="transmembrane region" description="Helical" evidence="11">
    <location>
        <begin position="7"/>
        <end position="26"/>
    </location>
</feature>
<keyword evidence="14" id="KW-1185">Reference proteome</keyword>
<evidence type="ECO:0000256" key="8">
    <source>
        <dbReference type="ARBA" id="ARBA00023157"/>
    </source>
</evidence>
<dbReference type="PANTHER" id="PTHR31235">
    <property type="entry name" value="PEROXIDASE 25-RELATED"/>
    <property type="match status" value="1"/>
</dbReference>
<evidence type="ECO:0000256" key="10">
    <source>
        <dbReference type="RuleBase" id="RU362060"/>
    </source>
</evidence>
<keyword evidence="3 10" id="KW-0575">Peroxidase</keyword>
<proteinExistence type="inferred from homology"/>
<keyword evidence="10" id="KW-0106">Calcium</keyword>
<keyword evidence="10" id="KW-0964">Secreted</keyword>
<name>A0ABR0U3F8_REHGL</name>
<keyword evidence="8" id="KW-1015">Disulfide bond</keyword>
<dbReference type="InterPro" id="IPR010255">
    <property type="entry name" value="Haem_peroxidase_sf"/>
</dbReference>
<comment type="subcellular location">
    <subcellularLocation>
        <location evidence="10">Secreted</location>
    </subcellularLocation>
</comment>
<dbReference type="EC" id="1.11.1.7" evidence="2 10"/>
<keyword evidence="4 10" id="KW-0349">Heme</keyword>
<dbReference type="EMBL" id="JABTTQ020003483">
    <property type="protein sequence ID" value="KAK6116745.1"/>
    <property type="molecule type" value="Genomic_DNA"/>
</dbReference>
<comment type="caution">
    <text evidence="13">The sequence shown here is derived from an EMBL/GenBank/DDBJ whole genome shotgun (WGS) entry which is preliminary data.</text>
</comment>
<comment type="cofactor">
    <cofactor evidence="10">
        <name>Ca(2+)</name>
        <dbReference type="ChEBI" id="CHEBI:29108"/>
    </cofactor>
    <text evidence="10">Binds 2 calcium ions per subunit.</text>
</comment>
<evidence type="ECO:0000313" key="14">
    <source>
        <dbReference type="Proteomes" id="UP001318860"/>
    </source>
</evidence>
<keyword evidence="6 10" id="KW-0560">Oxidoreductase</keyword>
<accession>A0ABR0U3F8</accession>
<dbReference type="SUPFAM" id="SSF48113">
    <property type="entry name" value="Heme-dependent peroxidases"/>
    <property type="match status" value="1"/>
</dbReference>
<dbReference type="Pfam" id="PF00141">
    <property type="entry name" value="peroxidase"/>
    <property type="match status" value="1"/>
</dbReference>
<dbReference type="InterPro" id="IPR000823">
    <property type="entry name" value="Peroxidase_pln"/>
</dbReference>
<keyword evidence="7 10" id="KW-0408">Iron</keyword>
<organism evidence="13 14">
    <name type="scientific">Rehmannia glutinosa</name>
    <name type="common">Chinese foxglove</name>
    <dbReference type="NCBI Taxonomy" id="99300"/>
    <lineage>
        <taxon>Eukaryota</taxon>
        <taxon>Viridiplantae</taxon>
        <taxon>Streptophyta</taxon>
        <taxon>Embryophyta</taxon>
        <taxon>Tracheophyta</taxon>
        <taxon>Spermatophyta</taxon>
        <taxon>Magnoliopsida</taxon>
        <taxon>eudicotyledons</taxon>
        <taxon>Gunneridae</taxon>
        <taxon>Pentapetalae</taxon>
        <taxon>asterids</taxon>
        <taxon>lamiids</taxon>
        <taxon>Lamiales</taxon>
        <taxon>Orobanchaceae</taxon>
        <taxon>Rehmannieae</taxon>
        <taxon>Rehmannia</taxon>
    </lineage>
</organism>
<evidence type="ECO:0000313" key="13">
    <source>
        <dbReference type="EMBL" id="KAK6116745.1"/>
    </source>
</evidence>
<comment type="catalytic activity">
    <reaction evidence="1 10">
        <text>2 a phenolic donor + H2O2 = 2 a phenolic radical donor + 2 H2O</text>
        <dbReference type="Rhea" id="RHEA:56136"/>
        <dbReference type="ChEBI" id="CHEBI:15377"/>
        <dbReference type="ChEBI" id="CHEBI:16240"/>
        <dbReference type="ChEBI" id="CHEBI:139520"/>
        <dbReference type="ChEBI" id="CHEBI:139521"/>
        <dbReference type="EC" id="1.11.1.7"/>
    </reaction>
</comment>
<evidence type="ECO:0000256" key="7">
    <source>
        <dbReference type="ARBA" id="ARBA00023004"/>
    </source>
</evidence>
<evidence type="ECO:0000259" key="12">
    <source>
        <dbReference type="PROSITE" id="PS50873"/>
    </source>
</evidence>
<comment type="cofactor">
    <cofactor evidence="10">
        <name>heme b</name>
        <dbReference type="ChEBI" id="CHEBI:60344"/>
    </cofactor>
    <text evidence="10">Binds 1 heme b (iron(II)-protoporphyrin IX) group per subunit.</text>
</comment>
<evidence type="ECO:0000256" key="1">
    <source>
        <dbReference type="ARBA" id="ARBA00000189"/>
    </source>
</evidence>
<evidence type="ECO:0000256" key="4">
    <source>
        <dbReference type="ARBA" id="ARBA00022617"/>
    </source>
</evidence>
<dbReference type="PRINTS" id="PR00458">
    <property type="entry name" value="PEROXIDASE"/>
</dbReference>
<gene>
    <name evidence="13" type="ORF">DH2020_049478</name>
</gene>
<dbReference type="CDD" id="cd00693">
    <property type="entry name" value="secretory_peroxidase"/>
    <property type="match status" value="1"/>
</dbReference>